<dbReference type="EMBL" id="FTOD01000018">
    <property type="protein sequence ID" value="SIT17625.1"/>
    <property type="molecule type" value="Genomic_DNA"/>
</dbReference>
<name>A0A1N7Q459_9BACL</name>
<proteinExistence type="inferred from homology"/>
<dbReference type="EC" id="3.1.-.-" evidence="9"/>
<accession>A0A1N7Q459</accession>
<dbReference type="Gene3D" id="3.100.10.20">
    <property type="entry name" value="CRISPR-associated endonuclease Cas1, N-terminal domain"/>
    <property type="match status" value="1"/>
</dbReference>
<evidence type="ECO:0000256" key="9">
    <source>
        <dbReference type="HAMAP-Rule" id="MF_01470"/>
    </source>
</evidence>
<keyword evidence="8 9" id="KW-0464">Manganese</keyword>
<dbReference type="Pfam" id="PF01867">
    <property type="entry name" value="Cas_Cas1"/>
    <property type="match status" value="1"/>
</dbReference>
<keyword evidence="2 9" id="KW-0479">Metal-binding</keyword>
<evidence type="ECO:0000256" key="2">
    <source>
        <dbReference type="ARBA" id="ARBA00022723"/>
    </source>
</evidence>
<feature type="binding site" evidence="9">
    <location>
        <position position="218"/>
    </location>
    <ligand>
        <name>Mn(2+)</name>
        <dbReference type="ChEBI" id="CHEBI:29035"/>
    </ligand>
</feature>
<feature type="binding site" evidence="9">
    <location>
        <position position="153"/>
    </location>
    <ligand>
        <name>Mn(2+)</name>
        <dbReference type="ChEBI" id="CHEBI:29035"/>
    </ligand>
</feature>
<dbReference type="InterPro" id="IPR042211">
    <property type="entry name" value="CRISPR-assoc_Cas1_N"/>
</dbReference>
<dbReference type="RefSeq" id="WP_076526461.1">
    <property type="nucleotide sequence ID" value="NZ_CP048103.1"/>
</dbReference>
<dbReference type="OrthoDB" id="9803119at2"/>
<dbReference type="InterPro" id="IPR019858">
    <property type="entry name" value="CRISPR-assoc_Cas1_HMARI/TNEAP"/>
</dbReference>
<keyword evidence="1 9" id="KW-0540">Nuclease</keyword>
<organism evidence="10 11">
    <name type="scientific">Kroppenstedtia eburnea</name>
    <dbReference type="NCBI Taxonomy" id="714067"/>
    <lineage>
        <taxon>Bacteria</taxon>
        <taxon>Bacillati</taxon>
        <taxon>Bacillota</taxon>
        <taxon>Bacilli</taxon>
        <taxon>Bacillales</taxon>
        <taxon>Thermoactinomycetaceae</taxon>
        <taxon>Kroppenstedtia</taxon>
    </lineage>
</organism>
<dbReference type="InterPro" id="IPR042206">
    <property type="entry name" value="CRISPR-assoc_Cas1_C"/>
</dbReference>
<evidence type="ECO:0000256" key="5">
    <source>
        <dbReference type="ARBA" id="ARBA00022842"/>
    </source>
</evidence>
<dbReference type="NCBIfam" id="TIGR03641">
    <property type="entry name" value="cas1_HMARI"/>
    <property type="match status" value="1"/>
</dbReference>
<evidence type="ECO:0000313" key="11">
    <source>
        <dbReference type="Proteomes" id="UP000186795"/>
    </source>
</evidence>
<keyword evidence="4 9" id="KW-0378">Hydrolase</keyword>
<keyword evidence="7 9" id="KW-0238">DNA-binding</keyword>
<dbReference type="InterPro" id="IPR002729">
    <property type="entry name" value="CRISPR-assoc_Cas1"/>
</dbReference>
<keyword evidence="6 9" id="KW-0051">Antiviral defense</keyword>
<evidence type="ECO:0000256" key="1">
    <source>
        <dbReference type="ARBA" id="ARBA00022722"/>
    </source>
</evidence>
<feature type="binding site" evidence="9">
    <location>
        <position position="233"/>
    </location>
    <ligand>
        <name>Mn(2+)</name>
        <dbReference type="ChEBI" id="CHEBI:29035"/>
    </ligand>
</feature>
<dbReference type="GO" id="GO:0004520">
    <property type="term" value="F:DNA endonuclease activity"/>
    <property type="evidence" value="ECO:0007669"/>
    <property type="project" value="InterPro"/>
</dbReference>
<evidence type="ECO:0000256" key="8">
    <source>
        <dbReference type="ARBA" id="ARBA00023211"/>
    </source>
</evidence>
<evidence type="ECO:0000256" key="6">
    <source>
        <dbReference type="ARBA" id="ARBA00023118"/>
    </source>
</evidence>
<dbReference type="Gene3D" id="1.20.120.920">
    <property type="entry name" value="CRISPR-associated endonuclease Cas1, C-terminal domain"/>
    <property type="match status" value="1"/>
</dbReference>
<sequence length="326" mass="38443">MSDHYIFSRGRLKRKHNTIYFESGEEGQKALPVERVDNLHIFGEVDLNSKLLNLLTKYDVRLHFYNYYGFYTGTYYPRTKNVSGFTVVQQSMHYLDPKKRYYMASAFVESGVHHMLRNLRRHKEKTGSYVDTIQAERVKIPDGRTIPELMGVEGRIRQTYYRSFNEILKSDFIFTKRSKQPPADPLNALISFGNSLMYTTVLAEVYKTALDPTVSFLHEPSSKRFSLSLDVAEIFKPLIVDPLIVSLVNNRVIGKKHFEDFEGIVLLNDQGKQRFIQEWEKKLATTVRHRTLKRKVSYRMFIRLECYKMIKHFIGDEPYRPLKAWW</sequence>
<dbReference type="GO" id="GO:0003677">
    <property type="term" value="F:DNA binding"/>
    <property type="evidence" value="ECO:0007669"/>
    <property type="project" value="UniProtKB-KW"/>
</dbReference>
<evidence type="ECO:0000256" key="3">
    <source>
        <dbReference type="ARBA" id="ARBA00022759"/>
    </source>
</evidence>
<dbReference type="PANTHER" id="PTHR43219">
    <property type="entry name" value="CRISPR-ASSOCIATED ENDONUCLEASE CAS1"/>
    <property type="match status" value="1"/>
</dbReference>
<dbReference type="NCBIfam" id="TIGR00287">
    <property type="entry name" value="cas1"/>
    <property type="match status" value="1"/>
</dbReference>
<keyword evidence="5 9" id="KW-0460">Magnesium</keyword>
<evidence type="ECO:0000256" key="4">
    <source>
        <dbReference type="ARBA" id="ARBA00022801"/>
    </source>
</evidence>
<dbReference type="AlphaFoldDB" id="A0A1N7Q459"/>
<keyword evidence="3 9" id="KW-0255">Endonuclease</keyword>
<keyword evidence="11" id="KW-1185">Reference proteome</keyword>
<dbReference type="GO" id="GO:0046872">
    <property type="term" value="F:metal ion binding"/>
    <property type="evidence" value="ECO:0007669"/>
    <property type="project" value="UniProtKB-UniRule"/>
</dbReference>
<dbReference type="HAMAP" id="MF_01470">
    <property type="entry name" value="Cas1"/>
    <property type="match status" value="1"/>
</dbReference>
<gene>
    <name evidence="9" type="primary">cas1</name>
    <name evidence="10" type="ORF">SAMN05421790_1182</name>
</gene>
<dbReference type="Proteomes" id="UP000186795">
    <property type="component" value="Unassembled WGS sequence"/>
</dbReference>
<evidence type="ECO:0000313" key="10">
    <source>
        <dbReference type="EMBL" id="SIT17625.1"/>
    </source>
</evidence>
<protein>
    <recommendedName>
        <fullName evidence="9">CRISPR-associated endonuclease Cas1</fullName>
        <ecNumber evidence="9">3.1.-.-</ecNumber>
    </recommendedName>
</protein>
<dbReference type="CDD" id="cd09722">
    <property type="entry name" value="Cas1_I-B"/>
    <property type="match status" value="1"/>
</dbReference>
<dbReference type="GO" id="GO:0051607">
    <property type="term" value="P:defense response to virus"/>
    <property type="evidence" value="ECO:0007669"/>
    <property type="project" value="UniProtKB-UniRule"/>
</dbReference>
<dbReference type="GO" id="GO:0016787">
    <property type="term" value="F:hydrolase activity"/>
    <property type="evidence" value="ECO:0007669"/>
    <property type="project" value="UniProtKB-KW"/>
</dbReference>
<comment type="cofactor">
    <cofactor evidence="9">
        <name>Mg(2+)</name>
        <dbReference type="ChEBI" id="CHEBI:18420"/>
    </cofactor>
    <cofactor evidence="9">
        <name>Mn(2+)</name>
        <dbReference type="ChEBI" id="CHEBI:29035"/>
    </cofactor>
</comment>
<comment type="function">
    <text evidence="9">CRISPR (clustered regularly interspaced short palindromic repeat), is an adaptive immune system that provides protection against mobile genetic elements (viruses, transposable elements and conjugative plasmids). CRISPR clusters contain spacers, sequences complementary to antecedent mobile elements, and target invading nucleic acids. CRISPR clusters are transcribed and processed into CRISPR RNA (crRNA). Acts as a dsDNA endonuclease. Involved in the integration of spacer DNA into the CRISPR cassette.</text>
</comment>
<reference evidence="11" key="1">
    <citation type="submission" date="2017-01" db="EMBL/GenBank/DDBJ databases">
        <authorList>
            <person name="Varghese N."/>
            <person name="Submissions S."/>
        </authorList>
    </citation>
    <scope>NUCLEOTIDE SEQUENCE [LARGE SCALE GENOMIC DNA]</scope>
    <source>
        <strain evidence="11">DSM 45196</strain>
    </source>
</reference>
<comment type="similarity">
    <text evidence="9">Belongs to the CRISPR-associated endonuclease Cas1 family.</text>
</comment>
<comment type="subunit">
    <text evidence="9">Homodimer, forms a heterotetramer with a Cas2 homodimer.</text>
</comment>
<dbReference type="PANTHER" id="PTHR43219:SF2">
    <property type="entry name" value="CRISPR-ASSOCIATED ENDONUCLEASE CAS1"/>
    <property type="match status" value="1"/>
</dbReference>
<dbReference type="GO" id="GO:0043571">
    <property type="term" value="P:maintenance of CRISPR repeat elements"/>
    <property type="evidence" value="ECO:0007669"/>
    <property type="project" value="UniProtKB-UniRule"/>
</dbReference>
<evidence type="ECO:0000256" key="7">
    <source>
        <dbReference type="ARBA" id="ARBA00023125"/>
    </source>
</evidence>